<proteinExistence type="predicted"/>
<feature type="region of interest" description="Disordered" evidence="1">
    <location>
        <begin position="75"/>
        <end position="112"/>
    </location>
</feature>
<gene>
    <name evidence="2" type="ORF">MSAN_00907000</name>
</gene>
<feature type="compositionally biased region" description="Basic and acidic residues" evidence="1">
    <location>
        <begin position="75"/>
        <end position="89"/>
    </location>
</feature>
<name>A0A8H6YSQ4_9AGAR</name>
<sequence length="137" mass="14849">MRSRPAAFSRPHPRYRRGSAVVQLDRDAAVFKSSTYQPRACPDCSSVPPLAASAPSRRARIFDAELVSFTPKSNRIESGRKCAEGERSEAAGGVREGAEQEQEVRQDRQSSSLLSRLGVTVGHGGRCASDSYLVPVT</sequence>
<dbReference type="Proteomes" id="UP000623467">
    <property type="component" value="Unassembled WGS sequence"/>
</dbReference>
<evidence type="ECO:0000313" key="3">
    <source>
        <dbReference type="Proteomes" id="UP000623467"/>
    </source>
</evidence>
<organism evidence="2 3">
    <name type="scientific">Mycena sanguinolenta</name>
    <dbReference type="NCBI Taxonomy" id="230812"/>
    <lineage>
        <taxon>Eukaryota</taxon>
        <taxon>Fungi</taxon>
        <taxon>Dikarya</taxon>
        <taxon>Basidiomycota</taxon>
        <taxon>Agaricomycotina</taxon>
        <taxon>Agaricomycetes</taxon>
        <taxon>Agaricomycetidae</taxon>
        <taxon>Agaricales</taxon>
        <taxon>Marasmiineae</taxon>
        <taxon>Mycenaceae</taxon>
        <taxon>Mycena</taxon>
    </lineage>
</organism>
<evidence type="ECO:0000313" key="2">
    <source>
        <dbReference type="EMBL" id="KAF7366498.1"/>
    </source>
</evidence>
<evidence type="ECO:0000256" key="1">
    <source>
        <dbReference type="SAM" id="MobiDB-lite"/>
    </source>
</evidence>
<feature type="region of interest" description="Disordered" evidence="1">
    <location>
        <begin position="1"/>
        <end position="20"/>
    </location>
</feature>
<comment type="caution">
    <text evidence="2">The sequence shown here is derived from an EMBL/GenBank/DDBJ whole genome shotgun (WGS) entry which is preliminary data.</text>
</comment>
<feature type="compositionally biased region" description="Basic and acidic residues" evidence="1">
    <location>
        <begin position="96"/>
        <end position="108"/>
    </location>
</feature>
<reference evidence="2" key="1">
    <citation type="submission" date="2020-05" db="EMBL/GenBank/DDBJ databases">
        <title>Mycena genomes resolve the evolution of fungal bioluminescence.</title>
        <authorList>
            <person name="Tsai I.J."/>
        </authorList>
    </citation>
    <scope>NUCLEOTIDE SEQUENCE</scope>
    <source>
        <strain evidence="2">160909Yilan</strain>
    </source>
</reference>
<dbReference type="EMBL" id="JACAZH010000006">
    <property type="protein sequence ID" value="KAF7366498.1"/>
    <property type="molecule type" value="Genomic_DNA"/>
</dbReference>
<dbReference type="AlphaFoldDB" id="A0A8H6YSQ4"/>
<accession>A0A8H6YSQ4</accession>
<keyword evidence="3" id="KW-1185">Reference proteome</keyword>
<protein>
    <submittedName>
        <fullName evidence="2">Uncharacterized protein</fullName>
    </submittedName>
</protein>